<feature type="region of interest" description="Disordered" evidence="2">
    <location>
        <begin position="496"/>
        <end position="556"/>
    </location>
</feature>
<keyword evidence="1" id="KW-0175">Coiled coil</keyword>
<feature type="region of interest" description="Disordered" evidence="2">
    <location>
        <begin position="1"/>
        <end position="97"/>
    </location>
</feature>
<evidence type="ECO:0000313" key="3">
    <source>
        <dbReference type="EMBL" id="EXV05929.1"/>
    </source>
</evidence>
<feature type="coiled-coil region" evidence="1">
    <location>
        <begin position="165"/>
        <end position="192"/>
    </location>
</feature>
<dbReference type="HOGENOM" id="CLU_379504_0_0_1"/>
<dbReference type="AlphaFoldDB" id="A0A0A1V6V7"/>
<evidence type="ECO:0000256" key="2">
    <source>
        <dbReference type="SAM" id="MobiDB-lite"/>
    </source>
</evidence>
<dbReference type="eggNOG" id="ENOG502RMS9">
    <property type="taxonomic scope" value="Eukaryota"/>
</dbReference>
<protein>
    <submittedName>
        <fullName evidence="3">Uncharacterized protein</fullName>
    </submittedName>
</protein>
<reference evidence="3 4" key="1">
    <citation type="submission" date="2014-02" db="EMBL/GenBank/DDBJ databases">
        <title>The genome sequence of the entomopathogenic fungus Metarhizium robertsii ARSEF 2575.</title>
        <authorList>
            <person name="Giuliano Garisto Donzelli B."/>
            <person name="Roe B.A."/>
            <person name="Macmil S.L."/>
            <person name="Krasnoff S.B."/>
            <person name="Gibson D.M."/>
        </authorList>
    </citation>
    <scope>NUCLEOTIDE SEQUENCE [LARGE SCALE GENOMIC DNA]</scope>
    <source>
        <strain evidence="3 4">ARSEF 2575</strain>
    </source>
</reference>
<feature type="compositionally biased region" description="Low complexity" evidence="2">
    <location>
        <begin position="659"/>
        <end position="672"/>
    </location>
</feature>
<proteinExistence type="predicted"/>
<gene>
    <name evidence="3" type="ORF">X797_000646</name>
</gene>
<feature type="compositionally biased region" description="Acidic residues" evidence="2">
    <location>
        <begin position="496"/>
        <end position="509"/>
    </location>
</feature>
<feature type="compositionally biased region" description="Polar residues" evidence="2">
    <location>
        <begin position="25"/>
        <end position="39"/>
    </location>
</feature>
<feature type="region of interest" description="Disordered" evidence="2">
    <location>
        <begin position="655"/>
        <end position="825"/>
    </location>
</feature>
<feature type="compositionally biased region" description="Polar residues" evidence="2">
    <location>
        <begin position="741"/>
        <end position="760"/>
    </location>
</feature>
<feature type="compositionally biased region" description="Low complexity" evidence="2">
    <location>
        <begin position="762"/>
        <end position="780"/>
    </location>
</feature>
<dbReference type="Proteomes" id="UP000030151">
    <property type="component" value="Unassembled WGS sequence"/>
</dbReference>
<comment type="caution">
    <text evidence="3">The sequence shown here is derived from an EMBL/GenBank/DDBJ whole genome shotgun (WGS) entry which is preliminary data.</text>
</comment>
<evidence type="ECO:0000313" key="4">
    <source>
        <dbReference type="Proteomes" id="UP000030151"/>
    </source>
</evidence>
<organism evidence="3 4">
    <name type="scientific">Metarhizium robertsii</name>
    <dbReference type="NCBI Taxonomy" id="568076"/>
    <lineage>
        <taxon>Eukaryota</taxon>
        <taxon>Fungi</taxon>
        <taxon>Dikarya</taxon>
        <taxon>Ascomycota</taxon>
        <taxon>Pezizomycotina</taxon>
        <taxon>Sordariomycetes</taxon>
        <taxon>Hypocreomycetidae</taxon>
        <taxon>Hypocreales</taxon>
        <taxon>Clavicipitaceae</taxon>
        <taxon>Metarhizium</taxon>
    </lineage>
</organism>
<evidence type="ECO:0000256" key="1">
    <source>
        <dbReference type="SAM" id="Coils"/>
    </source>
</evidence>
<dbReference type="EMBL" id="JELW01000001">
    <property type="protein sequence ID" value="EXV05929.1"/>
    <property type="molecule type" value="Genomic_DNA"/>
</dbReference>
<sequence>MEVMEVVDLTADAVEDDYEDVEIETSTPSGNAMETSSFEGQADDSAMNIETLLGDLEQEDSDSVTSGGAPEEAPEEAPERQPESSEADSDSSHSDEEFNHEVDEFICFDDGDPNNDSDSDEELDWQGDCVQSCQPKYEKIHEKSQIRKFRIGESRQLVAGFRAKITRMKAKIAGLKTQNRRLRADLAAARSSASGPPRRTKAMWPEYIKDFLRGRWTRLPPGIRDYSDIYKLSCRESNMPWHPNRVLPGLVLREKDDDEDGAIESIAVTGGFNFNQLPPMAQFRVLQMLLCFYGKKVHVLTRLDPYHEPSLSTGELGNDPERPQLLRRFHIGDSPSPRGKYISRRTQPLMWLPETNRLSTLDIYIPESSEYYMRRKHETSAVIKHMKWKTQHQPNYRMFRSLRTVQGLDYVYCLRGISRITFWDHTKWIAQGLKCKVLDKTFQLDVARTVRGHKDPRDQRNARLRILADLMPGLNPREDAWRTMALALPKLKDELLDGDDDWEDEDDNNVGDSGTSGANSSDEHEDEDSDADDGSESGSDSDSDSDTSDGDSVQILSGSPVAMNHQQAISIPGSPVNSNHGVQTRSIPRLSNNTNSEYGVTLERDIMEDSLPNIVDLTLEDDEDGYDDTQNEALTQYSSQTIWDDGMKAEPISEDTGANITNTNENSNTQEESLFIDGNSGNSTGEVTYDHCKSQSPEEEAMRAISAHIKDSQKHGSPTSSNSDSEGPLFASPTRYDEIVHQSSSTGARTVRSEISSSLFLGSGDPNSSRSPSSESSASKTSKRSYNGNGNNEGSDRESESRKRQRSEGPFAGGSGSSVEDCIEL</sequence>
<feature type="compositionally biased region" description="Acidic residues" evidence="2">
    <location>
        <begin position="13"/>
        <end position="23"/>
    </location>
</feature>
<feature type="region of interest" description="Disordered" evidence="2">
    <location>
        <begin position="570"/>
        <end position="596"/>
    </location>
</feature>
<dbReference type="OrthoDB" id="3439669at2759"/>
<accession>A0A0A1V6V7</accession>
<name>A0A0A1V6V7_9HYPO</name>
<feature type="compositionally biased region" description="Polar residues" evidence="2">
    <location>
        <begin position="715"/>
        <end position="725"/>
    </location>
</feature>
<feature type="compositionally biased region" description="Acidic residues" evidence="2">
    <location>
        <begin position="523"/>
        <end position="549"/>
    </location>
</feature>